<keyword evidence="1" id="KW-0472">Membrane</keyword>
<accession>A0A1G5QA37</accession>
<reference evidence="2 3" key="1">
    <citation type="submission" date="2016-10" db="EMBL/GenBank/DDBJ databases">
        <authorList>
            <person name="de Groot N.N."/>
        </authorList>
    </citation>
    <scope>NUCLEOTIDE SEQUENCE [LARGE SCALE GENOMIC DNA]</scope>
    <source>
        <strain evidence="2 3">U95</strain>
    </source>
</reference>
<organism evidence="2 3">
    <name type="scientific">Epibacterium ulvae</name>
    <dbReference type="NCBI Taxonomy" id="1156985"/>
    <lineage>
        <taxon>Bacteria</taxon>
        <taxon>Pseudomonadati</taxon>
        <taxon>Pseudomonadota</taxon>
        <taxon>Alphaproteobacteria</taxon>
        <taxon>Rhodobacterales</taxon>
        <taxon>Roseobacteraceae</taxon>
        <taxon>Epibacterium</taxon>
    </lineage>
</organism>
<gene>
    <name evidence="2" type="ORF">SAMN04488118_103304</name>
</gene>
<dbReference type="EMBL" id="FMWG01000003">
    <property type="protein sequence ID" value="SCZ58478.1"/>
    <property type="molecule type" value="Genomic_DNA"/>
</dbReference>
<protein>
    <submittedName>
        <fullName evidence="2">Uncharacterized protein</fullName>
    </submittedName>
</protein>
<keyword evidence="1" id="KW-1133">Transmembrane helix</keyword>
<dbReference type="RefSeq" id="WP_090217429.1">
    <property type="nucleotide sequence ID" value="NZ_CANLDO010000003.1"/>
</dbReference>
<evidence type="ECO:0000313" key="3">
    <source>
        <dbReference type="Proteomes" id="UP000198767"/>
    </source>
</evidence>
<evidence type="ECO:0000313" key="2">
    <source>
        <dbReference type="EMBL" id="SCZ58478.1"/>
    </source>
</evidence>
<keyword evidence="3" id="KW-1185">Reference proteome</keyword>
<dbReference type="AlphaFoldDB" id="A0A1G5QA37"/>
<dbReference type="Proteomes" id="UP000198767">
    <property type="component" value="Unassembled WGS sequence"/>
</dbReference>
<feature type="transmembrane region" description="Helical" evidence="1">
    <location>
        <begin position="75"/>
        <end position="96"/>
    </location>
</feature>
<sequence>MTVSSFENRLNGIHWVPTAAPSKMMVDQVIAARETRKPLTELSLLGALLGCLIGFAFKGFWILETAVFQNDLDQLFSMLSLAAVVASVVLAIVNIFRQKRVPSWAGFSTINLVMVAIITLS</sequence>
<dbReference type="OrthoDB" id="7667817at2"/>
<keyword evidence="1" id="KW-0812">Transmembrane</keyword>
<name>A0A1G5QA37_9RHOB</name>
<evidence type="ECO:0000256" key="1">
    <source>
        <dbReference type="SAM" id="Phobius"/>
    </source>
</evidence>
<feature type="transmembrane region" description="Helical" evidence="1">
    <location>
        <begin position="42"/>
        <end position="63"/>
    </location>
</feature>
<feature type="transmembrane region" description="Helical" evidence="1">
    <location>
        <begin position="103"/>
        <end position="120"/>
    </location>
</feature>
<proteinExistence type="predicted"/>